<dbReference type="Proteomes" id="UP001283361">
    <property type="component" value="Unassembled WGS sequence"/>
</dbReference>
<feature type="region of interest" description="Disordered" evidence="1">
    <location>
        <begin position="1"/>
        <end position="23"/>
    </location>
</feature>
<dbReference type="AlphaFoldDB" id="A0AAE1ANH8"/>
<keyword evidence="3" id="KW-1185">Reference proteome</keyword>
<dbReference type="EMBL" id="JAWDGP010001543">
    <property type="protein sequence ID" value="KAK3790356.1"/>
    <property type="molecule type" value="Genomic_DNA"/>
</dbReference>
<accession>A0AAE1ANH8</accession>
<organism evidence="2 3">
    <name type="scientific">Elysia crispata</name>
    <name type="common">lettuce slug</name>
    <dbReference type="NCBI Taxonomy" id="231223"/>
    <lineage>
        <taxon>Eukaryota</taxon>
        <taxon>Metazoa</taxon>
        <taxon>Spiralia</taxon>
        <taxon>Lophotrochozoa</taxon>
        <taxon>Mollusca</taxon>
        <taxon>Gastropoda</taxon>
        <taxon>Heterobranchia</taxon>
        <taxon>Euthyneura</taxon>
        <taxon>Panpulmonata</taxon>
        <taxon>Sacoglossa</taxon>
        <taxon>Placobranchoidea</taxon>
        <taxon>Plakobranchidae</taxon>
        <taxon>Elysia</taxon>
    </lineage>
</organism>
<evidence type="ECO:0000256" key="1">
    <source>
        <dbReference type="SAM" id="MobiDB-lite"/>
    </source>
</evidence>
<name>A0AAE1ANH8_9GAST</name>
<comment type="caution">
    <text evidence="2">The sequence shown here is derived from an EMBL/GenBank/DDBJ whole genome shotgun (WGS) entry which is preliminary data.</text>
</comment>
<sequence length="176" mass="18666">MCPLSVKHNAPSAQPSQSSQFISPAGATEKIAIEKRFLASGSSVSDPRGQQCLPPLTRQACRLLAMTCAAPTASGAAALSSPNGDGSCVSHPSHVRLVAYWPCLVPLKELLVLQLCHVQTVVSQSDRYNLHQGHVGERGADTISMSIGSVEFTSHYSELHCASSIILFLTATLVNR</sequence>
<reference evidence="2" key="1">
    <citation type="journal article" date="2023" name="G3 (Bethesda)">
        <title>A reference genome for the long-term kleptoplast-retaining sea slug Elysia crispata morphotype clarki.</title>
        <authorList>
            <person name="Eastman K.E."/>
            <person name="Pendleton A.L."/>
            <person name="Shaikh M.A."/>
            <person name="Suttiyut T."/>
            <person name="Ogas R."/>
            <person name="Tomko P."/>
            <person name="Gavelis G."/>
            <person name="Widhalm J.R."/>
            <person name="Wisecaver J.H."/>
        </authorList>
    </citation>
    <scope>NUCLEOTIDE SEQUENCE</scope>
    <source>
        <strain evidence="2">ECLA1</strain>
    </source>
</reference>
<evidence type="ECO:0000313" key="3">
    <source>
        <dbReference type="Proteomes" id="UP001283361"/>
    </source>
</evidence>
<proteinExistence type="predicted"/>
<gene>
    <name evidence="2" type="ORF">RRG08_038422</name>
</gene>
<feature type="compositionally biased region" description="Low complexity" evidence="1">
    <location>
        <begin position="10"/>
        <end position="23"/>
    </location>
</feature>
<protein>
    <submittedName>
        <fullName evidence="2">Uncharacterized protein</fullName>
    </submittedName>
</protein>
<evidence type="ECO:0000313" key="2">
    <source>
        <dbReference type="EMBL" id="KAK3790356.1"/>
    </source>
</evidence>